<feature type="compositionally biased region" description="Polar residues" evidence="1">
    <location>
        <begin position="1"/>
        <end position="10"/>
    </location>
</feature>
<reference evidence="2" key="1">
    <citation type="journal article" date="2023" name="PhytoFront">
        <title>Draft Genome Resources of Seven Strains of Tilletia horrida, Causal Agent of Kernel Smut of Rice.</title>
        <authorList>
            <person name="Khanal S."/>
            <person name="Antony Babu S."/>
            <person name="Zhou X.G."/>
        </authorList>
    </citation>
    <scope>NUCLEOTIDE SEQUENCE</scope>
    <source>
        <strain evidence="2">TX6</strain>
    </source>
</reference>
<accession>A0AAN6GV61</accession>
<organism evidence="2 3">
    <name type="scientific">Tilletia horrida</name>
    <dbReference type="NCBI Taxonomy" id="155126"/>
    <lineage>
        <taxon>Eukaryota</taxon>
        <taxon>Fungi</taxon>
        <taxon>Dikarya</taxon>
        <taxon>Basidiomycota</taxon>
        <taxon>Ustilaginomycotina</taxon>
        <taxon>Exobasidiomycetes</taxon>
        <taxon>Tilletiales</taxon>
        <taxon>Tilletiaceae</taxon>
        <taxon>Tilletia</taxon>
    </lineage>
</organism>
<name>A0AAN6GV61_9BASI</name>
<dbReference type="GO" id="GO:0000387">
    <property type="term" value="P:spliceosomal snRNP assembly"/>
    <property type="evidence" value="ECO:0007669"/>
    <property type="project" value="InterPro"/>
</dbReference>
<evidence type="ECO:0000256" key="1">
    <source>
        <dbReference type="SAM" id="MobiDB-lite"/>
    </source>
</evidence>
<evidence type="ECO:0000313" key="3">
    <source>
        <dbReference type="Proteomes" id="UP001176517"/>
    </source>
</evidence>
<feature type="compositionally biased region" description="Polar residues" evidence="1">
    <location>
        <begin position="170"/>
        <end position="189"/>
    </location>
</feature>
<dbReference type="InterPro" id="IPR035426">
    <property type="entry name" value="Gemin2/Brr1"/>
</dbReference>
<feature type="compositionally biased region" description="Polar residues" evidence="1">
    <location>
        <begin position="102"/>
        <end position="111"/>
    </location>
</feature>
<sequence>MSVDPSSSSALDAPELAAPPQRRRKVSYEVFDNENADGGPTPAPDQQHHQDHPRKRQRLAMKEQRRLQQLQEDGVEEEEEVAPTWDHNADGYDDLELDGDSARTTNRSSVETEARGQQLLPVAELGPDFDGNPISGAEYLAVVRREARAAARFTRAPNPYDRSNGDPNHLGSTSHSPIFDQNTPDISSSSVNRYAKDLAKRMNANVPDEHYREYALARFRAMRALYEMPVPDWVSDPFITSPLPEEGDRTGWFRFIHNQDPPPGFFIRSSRSRSNPAAQAQELYSFDIAEFASKGRAPTPNICRRLTQPQIRYLITLIAECISRFTFVAQDHTVNAITATRDVITRLHAVWLWSLLLFLDSHLVSDHLNELRSTARILLEAINLDRLSIKRDLHELERLRERKAKQEGARLQRNEEPEGESEGQDGDDLQWDDDYHQELYELCTDRGKHTAREQGAWRLFIFMAMGWGQLDLLEEAENLVTPLPA</sequence>
<keyword evidence="3" id="KW-1185">Reference proteome</keyword>
<feature type="region of interest" description="Disordered" evidence="1">
    <location>
        <begin position="405"/>
        <end position="429"/>
    </location>
</feature>
<evidence type="ECO:0000313" key="2">
    <source>
        <dbReference type="EMBL" id="KAK0554945.1"/>
    </source>
</evidence>
<feature type="region of interest" description="Disordered" evidence="1">
    <location>
        <begin position="155"/>
        <end position="189"/>
    </location>
</feature>
<dbReference type="Proteomes" id="UP001176517">
    <property type="component" value="Unassembled WGS sequence"/>
</dbReference>
<dbReference type="Gene3D" id="1.20.58.1070">
    <property type="match status" value="1"/>
</dbReference>
<comment type="caution">
    <text evidence="2">The sequence shown here is derived from an EMBL/GenBank/DDBJ whole genome shotgun (WGS) entry which is preliminary data.</text>
</comment>
<dbReference type="Pfam" id="PF04938">
    <property type="entry name" value="SIP1"/>
    <property type="match status" value="1"/>
</dbReference>
<feature type="region of interest" description="Disordered" evidence="1">
    <location>
        <begin position="1"/>
        <end position="116"/>
    </location>
</feature>
<protein>
    <submittedName>
        <fullName evidence="2">Uncharacterized protein</fullName>
    </submittedName>
</protein>
<proteinExistence type="predicted"/>
<gene>
    <name evidence="2" type="ORF">OC846_001895</name>
</gene>
<feature type="compositionally biased region" description="Acidic residues" evidence="1">
    <location>
        <begin position="417"/>
        <end position="429"/>
    </location>
</feature>
<dbReference type="AlphaFoldDB" id="A0AAN6GV61"/>
<feature type="compositionally biased region" description="Basic and acidic residues" evidence="1">
    <location>
        <begin position="405"/>
        <end position="416"/>
    </location>
</feature>
<dbReference type="EMBL" id="JAPDMZ010000032">
    <property type="protein sequence ID" value="KAK0554945.1"/>
    <property type="molecule type" value="Genomic_DNA"/>
</dbReference>